<dbReference type="RefSeq" id="WP_344960853.1">
    <property type="nucleotide sequence ID" value="NZ_BAAAXZ010000028.1"/>
</dbReference>
<dbReference type="InterPro" id="IPR053024">
    <property type="entry name" value="Fungal_surface_NADase"/>
</dbReference>
<dbReference type="Proteomes" id="UP001501102">
    <property type="component" value="Unassembled WGS sequence"/>
</dbReference>
<dbReference type="EMBL" id="BAAAXZ010000028">
    <property type="protein sequence ID" value="GAA2914075.1"/>
    <property type="molecule type" value="Genomic_DNA"/>
</dbReference>
<comment type="caution">
    <text evidence="2">The sequence shown here is derived from an EMBL/GenBank/DDBJ whole genome shotgun (WGS) entry which is preliminary data.</text>
</comment>
<organism evidence="2 3">
    <name type="scientific">Streptomyces thioluteus</name>
    <dbReference type="NCBI Taxonomy" id="66431"/>
    <lineage>
        <taxon>Bacteria</taxon>
        <taxon>Bacillati</taxon>
        <taxon>Actinomycetota</taxon>
        <taxon>Actinomycetes</taxon>
        <taxon>Kitasatosporales</taxon>
        <taxon>Streptomycetaceae</taxon>
        <taxon>Streptomyces</taxon>
    </lineage>
</organism>
<feature type="domain" description="TNT" evidence="1">
    <location>
        <begin position="47"/>
        <end position="151"/>
    </location>
</feature>
<evidence type="ECO:0000313" key="3">
    <source>
        <dbReference type="Proteomes" id="UP001501102"/>
    </source>
</evidence>
<dbReference type="Pfam" id="PF14021">
    <property type="entry name" value="TNT"/>
    <property type="match status" value="1"/>
</dbReference>
<dbReference type="PANTHER" id="PTHR42059:SF1">
    <property type="entry name" value="TNT DOMAIN-CONTAINING PROTEIN"/>
    <property type="match status" value="1"/>
</dbReference>
<sequence>MAPLVKDWKRFGIYPTARSFLNDWKTNDWQWAYPANDGFAGEPAPTTLGAGALLDRFGGTGGSFVSPADSKKPVSYGERSIPPSNLRTYRQGATYDVECNYHVYKVKKSTVAVTGRKGAIAAAFGQPGGGVQVKLDKDVKSLLGAGALEDVTPGRARAPRRAAAPSSPTRATLRAELRRAGVPDAYYRLPGAREPRLPATEFHVLRRGADGRWVVALNERGSERVLARYADESRAAARLYGEVVAHLG</sequence>
<evidence type="ECO:0000259" key="1">
    <source>
        <dbReference type="Pfam" id="PF14021"/>
    </source>
</evidence>
<gene>
    <name evidence="2" type="ORF">GCM10020221_07210</name>
</gene>
<dbReference type="InterPro" id="IPR025331">
    <property type="entry name" value="TNT"/>
</dbReference>
<evidence type="ECO:0000313" key="2">
    <source>
        <dbReference type="EMBL" id="GAA2914075.1"/>
    </source>
</evidence>
<protein>
    <recommendedName>
        <fullName evidence="1">TNT domain-containing protein</fullName>
    </recommendedName>
</protein>
<accession>A0ABP6IYF6</accession>
<dbReference type="PANTHER" id="PTHR42059">
    <property type="entry name" value="TNT DOMAIN-CONTAINING PROTEIN"/>
    <property type="match status" value="1"/>
</dbReference>
<reference evidence="3" key="1">
    <citation type="journal article" date="2019" name="Int. J. Syst. Evol. Microbiol.">
        <title>The Global Catalogue of Microorganisms (GCM) 10K type strain sequencing project: providing services to taxonomists for standard genome sequencing and annotation.</title>
        <authorList>
            <consortium name="The Broad Institute Genomics Platform"/>
            <consortium name="The Broad Institute Genome Sequencing Center for Infectious Disease"/>
            <person name="Wu L."/>
            <person name="Ma J."/>
        </authorList>
    </citation>
    <scope>NUCLEOTIDE SEQUENCE [LARGE SCALE GENOMIC DNA]</scope>
    <source>
        <strain evidence="3">JCM 4087</strain>
    </source>
</reference>
<name>A0ABP6IYF6_STRTU</name>
<proteinExistence type="predicted"/>
<keyword evidence="3" id="KW-1185">Reference proteome</keyword>